<dbReference type="AlphaFoldDB" id="A0A4P6F931"/>
<keyword evidence="1" id="KW-0472">Membrane</keyword>
<name>A0A4P6F931_9MICO</name>
<dbReference type="KEGG" id="agf:ET445_00795"/>
<dbReference type="Proteomes" id="UP000291259">
    <property type="component" value="Chromosome"/>
</dbReference>
<keyword evidence="3" id="KW-1185">Reference proteome</keyword>
<sequence>MDEDEFDRRLKSSAPAAAPRTPALLHALDDLIAESRSTRRRRNRAVVAGMSLSLMLLGGTSAAFAAEPLLAWLGFEPDHVIQHVNSDGVDCAAGMIIRPEGVELDDPSFLAAQEIFRGIDFAKLEIPEHIRNDERYSDAARTEKSKAIDEWNAAHPDAPMEPAGWDPQAGMLQAAAFELVTEEVRARGLDETHFSIEAGGECGEVEQ</sequence>
<reference evidence="2 3" key="1">
    <citation type="submission" date="2019-01" db="EMBL/GenBank/DDBJ databases">
        <title>Genome sequencing of strain FW100M-8.</title>
        <authorList>
            <person name="Heo J."/>
            <person name="Kim S.-J."/>
            <person name="Kim J.-S."/>
            <person name="Hong S.-B."/>
            <person name="Kwon S.-W."/>
        </authorList>
    </citation>
    <scope>NUCLEOTIDE SEQUENCE [LARGE SCALE GENOMIC DNA]</scope>
    <source>
        <strain evidence="2 3">FW100M-8</strain>
    </source>
</reference>
<evidence type="ECO:0000256" key="1">
    <source>
        <dbReference type="SAM" id="Phobius"/>
    </source>
</evidence>
<protein>
    <submittedName>
        <fullName evidence="2">Uncharacterized protein</fullName>
    </submittedName>
</protein>
<organism evidence="2 3">
    <name type="scientific">Agromyces protaetiae</name>
    <dbReference type="NCBI Taxonomy" id="2509455"/>
    <lineage>
        <taxon>Bacteria</taxon>
        <taxon>Bacillati</taxon>
        <taxon>Actinomycetota</taxon>
        <taxon>Actinomycetes</taxon>
        <taxon>Micrococcales</taxon>
        <taxon>Microbacteriaceae</taxon>
        <taxon>Agromyces</taxon>
    </lineage>
</organism>
<keyword evidence="1" id="KW-0812">Transmembrane</keyword>
<accession>A0A4P6F931</accession>
<evidence type="ECO:0000313" key="2">
    <source>
        <dbReference type="EMBL" id="QAY72085.1"/>
    </source>
</evidence>
<gene>
    <name evidence="2" type="ORF">ET445_00795</name>
</gene>
<keyword evidence="1" id="KW-1133">Transmembrane helix</keyword>
<dbReference type="EMBL" id="CP035491">
    <property type="protein sequence ID" value="QAY72085.1"/>
    <property type="molecule type" value="Genomic_DNA"/>
</dbReference>
<feature type="transmembrane region" description="Helical" evidence="1">
    <location>
        <begin position="45"/>
        <end position="66"/>
    </location>
</feature>
<evidence type="ECO:0000313" key="3">
    <source>
        <dbReference type="Proteomes" id="UP000291259"/>
    </source>
</evidence>
<dbReference type="OrthoDB" id="5118096at2"/>
<dbReference type="RefSeq" id="WP_129187949.1">
    <property type="nucleotide sequence ID" value="NZ_CP035491.1"/>
</dbReference>
<proteinExistence type="predicted"/>